<accession>A0ABU5Q555</accession>
<evidence type="ECO:0000259" key="1">
    <source>
        <dbReference type="Pfam" id="PF08818"/>
    </source>
</evidence>
<reference evidence="2 3" key="1">
    <citation type="submission" date="2023-12" db="EMBL/GenBank/DDBJ databases">
        <title>Novel species of the genus Arcicella isolated from rivers.</title>
        <authorList>
            <person name="Lu H."/>
        </authorList>
    </citation>
    <scope>NUCLEOTIDE SEQUENCE [LARGE SCALE GENOMIC DNA]</scope>
    <source>
        <strain evidence="2 3">KCTC 23307</strain>
    </source>
</reference>
<gene>
    <name evidence="2" type="ORF">VB248_02400</name>
</gene>
<name>A0ABU5Q555_9BACT</name>
<dbReference type="InterPro" id="IPR014922">
    <property type="entry name" value="YdhG-like"/>
</dbReference>
<organism evidence="2 3">
    <name type="scientific">Arcicella rigui</name>
    <dbReference type="NCBI Taxonomy" id="797020"/>
    <lineage>
        <taxon>Bacteria</taxon>
        <taxon>Pseudomonadati</taxon>
        <taxon>Bacteroidota</taxon>
        <taxon>Cytophagia</taxon>
        <taxon>Cytophagales</taxon>
        <taxon>Flectobacillaceae</taxon>
        <taxon>Arcicella</taxon>
    </lineage>
</organism>
<keyword evidence="3" id="KW-1185">Reference proteome</keyword>
<feature type="domain" description="YdhG-like" evidence="1">
    <location>
        <begin position="25"/>
        <end position="130"/>
    </location>
</feature>
<evidence type="ECO:0000313" key="2">
    <source>
        <dbReference type="EMBL" id="MEA5137966.1"/>
    </source>
</evidence>
<dbReference type="EMBL" id="JAYFUM010000003">
    <property type="protein sequence ID" value="MEA5137966.1"/>
    <property type="molecule type" value="Genomic_DNA"/>
</dbReference>
<dbReference type="Gene3D" id="3.90.1150.200">
    <property type="match status" value="1"/>
</dbReference>
<dbReference type="SUPFAM" id="SSF159888">
    <property type="entry name" value="YdhG-like"/>
    <property type="match status" value="1"/>
</dbReference>
<comment type="caution">
    <text evidence="2">The sequence shown here is derived from an EMBL/GenBank/DDBJ whole genome shotgun (WGS) entry which is preliminary data.</text>
</comment>
<dbReference type="RefSeq" id="WP_323295134.1">
    <property type="nucleotide sequence ID" value="NZ_JAYFUM010000003.1"/>
</dbReference>
<dbReference type="Proteomes" id="UP001302949">
    <property type="component" value="Unassembled WGS sequence"/>
</dbReference>
<proteinExistence type="predicted"/>
<dbReference type="Pfam" id="PF08818">
    <property type="entry name" value="DUF1801"/>
    <property type="match status" value="1"/>
</dbReference>
<protein>
    <submittedName>
        <fullName evidence="2">DUF1801 domain-containing protein</fullName>
    </submittedName>
</protein>
<sequence>MAKNKTTENENSVADYLAKITDEKRRNDCTHIIDLFTEYSGFEAKMWGTGIVGFGKYSYQYASGHSGEAPLVALASRANAITLYLGTSFEQREELLAKFGKYKTGKGCIYIQKLEDISVDILKEIIKKSVEHKVSAI</sequence>
<evidence type="ECO:0000313" key="3">
    <source>
        <dbReference type="Proteomes" id="UP001302949"/>
    </source>
</evidence>